<evidence type="ECO:0000256" key="5">
    <source>
        <dbReference type="ARBA" id="ARBA00022833"/>
    </source>
</evidence>
<dbReference type="Proteomes" id="UP000078468">
    <property type="component" value="Plasmid pspa1"/>
</dbReference>
<dbReference type="NCBIfam" id="TIGR01902">
    <property type="entry name" value="dapE-lys-deAc"/>
    <property type="match status" value="1"/>
</dbReference>
<protein>
    <submittedName>
        <fullName evidence="8">Uncharacterized protein</fullName>
    </submittedName>
</protein>
<gene>
    <name evidence="8" type="ORF">Spa2297_32330</name>
</gene>
<reference evidence="8 9" key="1">
    <citation type="submission" date="2016-05" db="EMBL/GenBank/DDBJ databases">
        <title>Non-Contiguous Finished Genome Sequence of Streptomyces parvulus 2297 Integrated Site-Specifically with Actinophage R4.</title>
        <authorList>
            <person name="Nishizawa T."/>
            <person name="Miura T."/>
            <person name="Harada C."/>
            <person name="Guo Y."/>
            <person name="Narisawa K."/>
            <person name="Ohta H."/>
            <person name="Takahashi H."/>
            <person name="Shirai M."/>
        </authorList>
    </citation>
    <scope>NUCLEOTIDE SEQUENCE [LARGE SCALE GENOMIC DNA]</scope>
    <source>
        <strain evidence="8 9">2297</strain>
        <plasmid evidence="9">pspa1</plasmid>
    </source>
</reference>
<proteinExistence type="inferred from homology"/>
<sequence length="367" mass="38223">MSADPTRADATRTLRGLVDIPSPSGEEAAAGAFLAARMEALGYDVRTDAVGNVIGETGDPDGPVIMMVGHLDTVPGTLPVHESGGLLFGRGTVDAKGPLATMVHAAARAAETAGARLIVVGAVDEEARSRGAHHLAATLDPPDALLIGEPSGAGAVVVGYRGVLRFHYEVRRPPAHTSSPAERAVELAGGLWQAVRTLLPAAPEGAPLFEHASPALIALNGGLTHARAEISCRVPRAFDAARFLDQVRRHGADGEITVAEQVPAVRTGRGTPLVRAFAGAVRRRTGAVSVKVKLGTSDMNILAPHWSVPALAYGPGDSRLDHTDEEHISLAEYLLAIDVLAEALPDIARSLARPARAAGPHPEERRP</sequence>
<dbReference type="AlphaFoldDB" id="A0A191V9V9"/>
<keyword evidence="7" id="KW-0170">Cobalt</keyword>
<dbReference type="GO" id="GO:0009085">
    <property type="term" value="P:lysine biosynthetic process"/>
    <property type="evidence" value="ECO:0007669"/>
    <property type="project" value="UniProtKB-KW"/>
</dbReference>
<geneLocation type="plasmid" evidence="9">
    <name>pspa1</name>
</geneLocation>
<dbReference type="PROSITE" id="PS00758">
    <property type="entry name" value="ARGE_DAPE_CPG2_1"/>
    <property type="match status" value="1"/>
</dbReference>
<dbReference type="GO" id="GO:0008270">
    <property type="term" value="F:zinc ion binding"/>
    <property type="evidence" value="ECO:0007669"/>
    <property type="project" value="InterPro"/>
</dbReference>
<dbReference type="HAMAP" id="MF_01120">
    <property type="entry name" value="LysK"/>
    <property type="match status" value="1"/>
</dbReference>
<dbReference type="RefSeq" id="WP_064732143.1">
    <property type="nucleotide sequence ID" value="NZ_BMRX01000023.1"/>
</dbReference>
<dbReference type="GO" id="GO:0016811">
    <property type="term" value="F:hydrolase activity, acting on carbon-nitrogen (but not peptide) bonds, in linear amides"/>
    <property type="evidence" value="ECO:0007669"/>
    <property type="project" value="InterPro"/>
</dbReference>
<evidence type="ECO:0000256" key="6">
    <source>
        <dbReference type="ARBA" id="ARBA00023154"/>
    </source>
</evidence>
<evidence type="ECO:0000313" key="9">
    <source>
        <dbReference type="Proteomes" id="UP000078468"/>
    </source>
</evidence>
<keyword evidence="3" id="KW-0479">Metal-binding</keyword>
<accession>A0A191V9V9</accession>
<organism evidence="8 9">
    <name type="scientific">Streptomyces parvulus</name>
    <dbReference type="NCBI Taxonomy" id="146923"/>
    <lineage>
        <taxon>Bacteria</taxon>
        <taxon>Bacillati</taxon>
        <taxon>Actinomycetota</taxon>
        <taxon>Actinomycetes</taxon>
        <taxon>Kitasatosporales</taxon>
        <taxon>Streptomycetaceae</taxon>
        <taxon>Streptomyces</taxon>
    </lineage>
</organism>
<evidence type="ECO:0000256" key="3">
    <source>
        <dbReference type="ARBA" id="ARBA00022723"/>
    </source>
</evidence>
<dbReference type="Pfam" id="PF01546">
    <property type="entry name" value="Peptidase_M20"/>
    <property type="match status" value="1"/>
</dbReference>
<name>A0A191V9V9_9ACTN</name>
<dbReference type="InterPro" id="IPR001261">
    <property type="entry name" value="ArgE/DapE_CS"/>
</dbReference>
<keyword evidence="2" id="KW-0028">Amino-acid biosynthesis</keyword>
<dbReference type="PANTHER" id="PTHR43808">
    <property type="entry name" value="ACETYLORNITHINE DEACETYLASE"/>
    <property type="match status" value="1"/>
</dbReference>
<dbReference type="EMBL" id="CP015867">
    <property type="protein sequence ID" value="ANJ11816.1"/>
    <property type="molecule type" value="Genomic_DNA"/>
</dbReference>
<dbReference type="InterPro" id="IPR002933">
    <property type="entry name" value="Peptidase_M20"/>
</dbReference>
<evidence type="ECO:0000256" key="2">
    <source>
        <dbReference type="ARBA" id="ARBA00022605"/>
    </source>
</evidence>
<dbReference type="GeneID" id="91309605"/>
<evidence type="ECO:0000256" key="7">
    <source>
        <dbReference type="ARBA" id="ARBA00023285"/>
    </source>
</evidence>
<keyword evidence="6" id="KW-0457">Lysine biosynthesis</keyword>
<evidence type="ECO:0000256" key="4">
    <source>
        <dbReference type="ARBA" id="ARBA00022801"/>
    </source>
</evidence>
<dbReference type="SUPFAM" id="SSF53187">
    <property type="entry name" value="Zn-dependent exopeptidases"/>
    <property type="match status" value="1"/>
</dbReference>
<dbReference type="InterPro" id="IPR010175">
    <property type="entry name" value="LysK"/>
</dbReference>
<dbReference type="InterPro" id="IPR050072">
    <property type="entry name" value="Peptidase_M20A"/>
</dbReference>
<dbReference type="Gene3D" id="3.40.630.10">
    <property type="entry name" value="Zn peptidases"/>
    <property type="match status" value="2"/>
</dbReference>
<keyword evidence="4" id="KW-0378">Hydrolase</keyword>
<dbReference type="PANTHER" id="PTHR43808:SF28">
    <property type="entry name" value="[LYSW]-LYSINE_[LYSW]-ORNITHINE HYDROLASE"/>
    <property type="match status" value="1"/>
</dbReference>
<keyword evidence="1" id="KW-0963">Cytoplasm</keyword>
<dbReference type="KEGG" id="spav:Spa2297_32330"/>
<evidence type="ECO:0000256" key="1">
    <source>
        <dbReference type="ARBA" id="ARBA00022490"/>
    </source>
</evidence>
<keyword evidence="8" id="KW-0614">Plasmid</keyword>
<evidence type="ECO:0000313" key="8">
    <source>
        <dbReference type="EMBL" id="ANJ11816.1"/>
    </source>
</evidence>
<dbReference type="GO" id="GO:0050897">
    <property type="term" value="F:cobalt ion binding"/>
    <property type="evidence" value="ECO:0007669"/>
    <property type="project" value="InterPro"/>
</dbReference>
<keyword evidence="5" id="KW-0862">Zinc</keyword>